<reference evidence="1" key="1">
    <citation type="submission" date="2021-06" db="EMBL/GenBank/DDBJ databases">
        <title>Parelaphostrongylus tenuis whole genome reference sequence.</title>
        <authorList>
            <person name="Garwood T.J."/>
            <person name="Larsen P.A."/>
            <person name="Fountain-Jones N.M."/>
            <person name="Garbe J.R."/>
            <person name="Macchietto M.G."/>
            <person name="Kania S.A."/>
            <person name="Gerhold R.W."/>
            <person name="Richards J.E."/>
            <person name="Wolf T.M."/>
        </authorList>
    </citation>
    <scope>NUCLEOTIDE SEQUENCE</scope>
    <source>
        <strain evidence="1">MNPRO001-30</strain>
        <tissue evidence="1">Meninges</tissue>
    </source>
</reference>
<gene>
    <name evidence="1" type="ORF">KIN20_010543</name>
</gene>
<comment type="caution">
    <text evidence="1">The sequence shown here is derived from an EMBL/GenBank/DDBJ whole genome shotgun (WGS) entry which is preliminary data.</text>
</comment>
<evidence type="ECO:0000313" key="2">
    <source>
        <dbReference type="Proteomes" id="UP001196413"/>
    </source>
</evidence>
<organism evidence="1 2">
    <name type="scientific">Parelaphostrongylus tenuis</name>
    <name type="common">Meningeal worm</name>
    <dbReference type="NCBI Taxonomy" id="148309"/>
    <lineage>
        <taxon>Eukaryota</taxon>
        <taxon>Metazoa</taxon>
        <taxon>Ecdysozoa</taxon>
        <taxon>Nematoda</taxon>
        <taxon>Chromadorea</taxon>
        <taxon>Rhabditida</taxon>
        <taxon>Rhabditina</taxon>
        <taxon>Rhabditomorpha</taxon>
        <taxon>Strongyloidea</taxon>
        <taxon>Metastrongylidae</taxon>
        <taxon>Parelaphostrongylus</taxon>
    </lineage>
</organism>
<evidence type="ECO:0000313" key="1">
    <source>
        <dbReference type="EMBL" id="KAJ1353799.1"/>
    </source>
</evidence>
<keyword evidence="2" id="KW-1185">Reference proteome</keyword>
<name>A0AAD5QLF8_PARTN</name>
<accession>A0AAD5QLF8</accession>
<dbReference type="Proteomes" id="UP001196413">
    <property type="component" value="Unassembled WGS sequence"/>
</dbReference>
<dbReference type="EMBL" id="JAHQIW010001846">
    <property type="protein sequence ID" value="KAJ1353799.1"/>
    <property type="molecule type" value="Genomic_DNA"/>
</dbReference>
<sequence length="82" mass="9671">MTAEFHGRGDNVQIFLEIEKECDVELQRKGFSAMQRARLADLFHRDGREHILRTPQHLKRPKTKVHHENTVDKCLLKTCSKF</sequence>
<protein>
    <submittedName>
        <fullName evidence="1">Uncharacterized protein</fullName>
    </submittedName>
</protein>
<proteinExistence type="predicted"/>
<dbReference type="AlphaFoldDB" id="A0AAD5QLF8"/>